<reference evidence="3" key="1">
    <citation type="submission" date="2017-01" db="EMBL/GenBank/DDBJ databases">
        <authorList>
            <person name="Varghese N."/>
            <person name="Submissions S."/>
        </authorList>
    </citation>
    <scope>NUCLEOTIDE SEQUENCE [LARGE SCALE GENOMIC DNA]</scope>
    <source>
        <strain evidence="3">DSM 29430</strain>
    </source>
</reference>
<proteinExistence type="predicted"/>
<organism evidence="2 3">
    <name type="scientific">Roseivivax lentus</name>
    <dbReference type="NCBI Taxonomy" id="633194"/>
    <lineage>
        <taxon>Bacteria</taxon>
        <taxon>Pseudomonadati</taxon>
        <taxon>Pseudomonadota</taxon>
        <taxon>Alphaproteobacteria</taxon>
        <taxon>Rhodobacterales</taxon>
        <taxon>Roseobacteraceae</taxon>
        <taxon>Roseivivax</taxon>
    </lineage>
</organism>
<dbReference type="STRING" id="633194.SAMN05421759_10851"/>
<evidence type="ECO:0000313" key="2">
    <source>
        <dbReference type="EMBL" id="SIS97167.1"/>
    </source>
</evidence>
<feature type="chain" id="PRO_5009943632" evidence="1">
    <location>
        <begin position="21"/>
        <end position="192"/>
    </location>
</feature>
<sequence>MRRMFPALALAASLAAPAAAQDFSAGSEANEWGLWGEQKARFEAEVVDPICVLSGQCDDACAPGRQSALLRSADDALIMPLKNNQPIFTGAAADLAPYCGQTVEVDGLMIENPENGATHVYQVQRIRALPDGEWTPTNRFTDEWAKANPEAAGDGPWFRRDPRIRAEIAAEGYLGLGVAEEEAFLKDWLGIE</sequence>
<protein>
    <submittedName>
        <fullName evidence="2">Uncharacterized protein</fullName>
    </submittedName>
</protein>
<dbReference type="EMBL" id="FTOQ01000008">
    <property type="protein sequence ID" value="SIS97167.1"/>
    <property type="molecule type" value="Genomic_DNA"/>
</dbReference>
<keyword evidence="1" id="KW-0732">Signal</keyword>
<name>A0A1N7NFN9_9RHOB</name>
<dbReference type="RefSeq" id="WP_076448563.1">
    <property type="nucleotide sequence ID" value="NZ_FTOQ01000008.1"/>
</dbReference>
<evidence type="ECO:0000256" key="1">
    <source>
        <dbReference type="SAM" id="SignalP"/>
    </source>
</evidence>
<keyword evidence="3" id="KW-1185">Reference proteome</keyword>
<dbReference type="AlphaFoldDB" id="A0A1N7NFN9"/>
<evidence type="ECO:0000313" key="3">
    <source>
        <dbReference type="Proteomes" id="UP000186684"/>
    </source>
</evidence>
<feature type="signal peptide" evidence="1">
    <location>
        <begin position="1"/>
        <end position="20"/>
    </location>
</feature>
<accession>A0A1N7NFN9</accession>
<gene>
    <name evidence="2" type="ORF">SAMN05421759_10851</name>
</gene>
<dbReference type="Proteomes" id="UP000186684">
    <property type="component" value="Unassembled WGS sequence"/>
</dbReference>